<accession>A0A835VT55</accession>
<reference evidence="1" key="1">
    <citation type="journal article" date="2020" name="bioRxiv">
        <title>Comparative genomics of Chlamydomonas.</title>
        <authorList>
            <person name="Craig R.J."/>
            <person name="Hasan A.R."/>
            <person name="Ness R.W."/>
            <person name="Keightley P.D."/>
        </authorList>
    </citation>
    <scope>NUCLEOTIDE SEQUENCE</scope>
    <source>
        <strain evidence="1">SAG 7.73</strain>
    </source>
</reference>
<organism evidence="1 2">
    <name type="scientific">Chlamydomonas incerta</name>
    <dbReference type="NCBI Taxonomy" id="51695"/>
    <lineage>
        <taxon>Eukaryota</taxon>
        <taxon>Viridiplantae</taxon>
        <taxon>Chlorophyta</taxon>
        <taxon>core chlorophytes</taxon>
        <taxon>Chlorophyceae</taxon>
        <taxon>CS clade</taxon>
        <taxon>Chlamydomonadales</taxon>
        <taxon>Chlamydomonadaceae</taxon>
        <taxon>Chlamydomonas</taxon>
    </lineage>
</organism>
<dbReference type="AlphaFoldDB" id="A0A835VT55"/>
<dbReference type="EMBL" id="JAEHOC010000060">
    <property type="protein sequence ID" value="KAG2424903.1"/>
    <property type="molecule type" value="Genomic_DNA"/>
</dbReference>
<sequence>MAAPDSMMQLMVRSNIKRMVVFTSLDTMLEEKARAELQQAGRAVSSLRDSFGRKYMAFFVREHNGLSLGPPIAGIQQHLVILCSNDNSGTWSELLGTILPRELGRSAAFVSASASSVLDRFARDRGLVPASGTKYFSGAGKTCIPVPGNAVSDMRSDIQPMLQVFELPMSDPRRPGKNNIFRGVRNGYVHTLPPSMLIGSYNGVVVSEDDMPAGHTGNVQLFNKNWTYGPIHLTLNSGEALTALYLLGDSMGSSIGPMINEASFPSQANCAFTLLLSVTPERCQLEIGIVSTQPIRPGQELLTTYGRSA</sequence>
<evidence type="ECO:0008006" key="3">
    <source>
        <dbReference type="Google" id="ProtNLM"/>
    </source>
</evidence>
<keyword evidence="2" id="KW-1185">Reference proteome</keyword>
<protein>
    <recommendedName>
        <fullName evidence="3">SET domain-containing protein</fullName>
    </recommendedName>
</protein>
<evidence type="ECO:0000313" key="1">
    <source>
        <dbReference type="EMBL" id="KAG2424903.1"/>
    </source>
</evidence>
<gene>
    <name evidence="1" type="ORF">HXX76_014061</name>
</gene>
<evidence type="ECO:0000313" key="2">
    <source>
        <dbReference type="Proteomes" id="UP000650467"/>
    </source>
</evidence>
<comment type="caution">
    <text evidence="1">The sequence shown here is derived from an EMBL/GenBank/DDBJ whole genome shotgun (WGS) entry which is preliminary data.</text>
</comment>
<name>A0A835VT55_CHLIN</name>
<proteinExistence type="predicted"/>
<dbReference type="Proteomes" id="UP000650467">
    <property type="component" value="Unassembled WGS sequence"/>
</dbReference>